<dbReference type="AlphaFoldDB" id="A0A6A4HA71"/>
<protein>
    <submittedName>
        <fullName evidence="2">Uncharacterized protein</fullName>
    </submittedName>
</protein>
<accession>A0A6A4HA71</accession>
<feature type="compositionally biased region" description="Basic and acidic residues" evidence="1">
    <location>
        <begin position="14"/>
        <end position="64"/>
    </location>
</feature>
<organism evidence="2 3">
    <name type="scientific">Gymnopus androsaceus JB14</name>
    <dbReference type="NCBI Taxonomy" id="1447944"/>
    <lineage>
        <taxon>Eukaryota</taxon>
        <taxon>Fungi</taxon>
        <taxon>Dikarya</taxon>
        <taxon>Basidiomycota</taxon>
        <taxon>Agaricomycotina</taxon>
        <taxon>Agaricomycetes</taxon>
        <taxon>Agaricomycetidae</taxon>
        <taxon>Agaricales</taxon>
        <taxon>Marasmiineae</taxon>
        <taxon>Omphalotaceae</taxon>
        <taxon>Gymnopus</taxon>
    </lineage>
</organism>
<name>A0A6A4HA71_9AGAR</name>
<feature type="region of interest" description="Disordered" evidence="1">
    <location>
        <begin position="1"/>
        <end position="64"/>
    </location>
</feature>
<evidence type="ECO:0000313" key="3">
    <source>
        <dbReference type="Proteomes" id="UP000799118"/>
    </source>
</evidence>
<gene>
    <name evidence="2" type="ORF">BT96DRAFT_998288</name>
</gene>
<dbReference type="Proteomes" id="UP000799118">
    <property type="component" value="Unassembled WGS sequence"/>
</dbReference>
<keyword evidence="3" id="KW-1185">Reference proteome</keyword>
<dbReference type="OrthoDB" id="10622793at2759"/>
<proteinExistence type="predicted"/>
<feature type="region of interest" description="Disordered" evidence="1">
    <location>
        <begin position="83"/>
        <end position="137"/>
    </location>
</feature>
<evidence type="ECO:0000313" key="2">
    <source>
        <dbReference type="EMBL" id="KAE9394686.1"/>
    </source>
</evidence>
<dbReference type="EMBL" id="ML769545">
    <property type="protein sequence ID" value="KAE9394686.1"/>
    <property type="molecule type" value="Genomic_DNA"/>
</dbReference>
<sequence length="137" mass="15477">MQDMTLSKMNWALHAKEEKRKNKPDKENFGISAEEKGGTGTRRGDKSARLAERESKKEKKGALEKEWKEIKVKHVERVEAWSKTCKQHQANGTRVRDLPQKPTHISKKDLAARFIGSGQQDDNDGGSNSDEDEGTSE</sequence>
<evidence type="ECO:0000256" key="1">
    <source>
        <dbReference type="SAM" id="MobiDB-lite"/>
    </source>
</evidence>
<reference evidence="2" key="1">
    <citation type="journal article" date="2019" name="Environ. Microbiol.">
        <title>Fungal ecological strategies reflected in gene transcription - a case study of two litter decomposers.</title>
        <authorList>
            <person name="Barbi F."/>
            <person name="Kohler A."/>
            <person name="Barry K."/>
            <person name="Baskaran P."/>
            <person name="Daum C."/>
            <person name="Fauchery L."/>
            <person name="Ihrmark K."/>
            <person name="Kuo A."/>
            <person name="LaButti K."/>
            <person name="Lipzen A."/>
            <person name="Morin E."/>
            <person name="Grigoriev I.V."/>
            <person name="Henrissat B."/>
            <person name="Lindahl B."/>
            <person name="Martin F."/>
        </authorList>
    </citation>
    <scope>NUCLEOTIDE SEQUENCE</scope>
    <source>
        <strain evidence="2">JB14</strain>
    </source>
</reference>
<feature type="compositionally biased region" description="Acidic residues" evidence="1">
    <location>
        <begin position="121"/>
        <end position="137"/>
    </location>
</feature>